<reference evidence="3" key="1">
    <citation type="submission" date="2019-09" db="EMBL/GenBank/DDBJ databases">
        <title>Antimicrobial potential of Antarctic Bacteria.</title>
        <authorList>
            <person name="Benaud N."/>
            <person name="Edwards R.J."/>
            <person name="Ferrari B.C."/>
        </authorList>
    </citation>
    <scope>NUCLEOTIDE SEQUENCE [LARGE SCALE GENOMIC DNA]</scope>
    <source>
        <strain evidence="3">INR9</strain>
    </source>
</reference>
<evidence type="ECO:0000256" key="1">
    <source>
        <dbReference type="SAM" id="SignalP"/>
    </source>
</evidence>
<feature type="chain" id="PRO_5028867882" description="D-alanyl-D-alanine carboxypeptidase" evidence="1">
    <location>
        <begin position="30"/>
        <end position="78"/>
    </location>
</feature>
<dbReference type="AlphaFoldDB" id="A0A7G6YDG0"/>
<dbReference type="EMBL" id="CP043641">
    <property type="protein sequence ID" value="QNE36525.1"/>
    <property type="molecule type" value="Genomic_DNA"/>
</dbReference>
<evidence type="ECO:0008006" key="4">
    <source>
        <dbReference type="Google" id="ProtNLM"/>
    </source>
</evidence>
<proteinExistence type="predicted"/>
<gene>
    <name evidence="2" type="ORF">F1C12_16340</name>
</gene>
<name>A0A7G6YDG0_9MICO</name>
<evidence type="ECO:0000313" key="2">
    <source>
        <dbReference type="EMBL" id="QNE36525.1"/>
    </source>
</evidence>
<protein>
    <recommendedName>
        <fullName evidence="4">D-alanyl-D-alanine carboxypeptidase</fullName>
    </recommendedName>
</protein>
<accession>A0A7G6YDG0</accession>
<dbReference type="RefSeq" id="WP_185275960.1">
    <property type="nucleotide sequence ID" value="NZ_CP043641.1"/>
</dbReference>
<dbReference type="Proteomes" id="UP000515511">
    <property type="component" value="Chromosome"/>
</dbReference>
<organism evidence="2 3">
    <name type="scientific">Leifsonia shinshuensis</name>
    <dbReference type="NCBI Taxonomy" id="150026"/>
    <lineage>
        <taxon>Bacteria</taxon>
        <taxon>Bacillati</taxon>
        <taxon>Actinomycetota</taxon>
        <taxon>Actinomycetes</taxon>
        <taxon>Micrococcales</taxon>
        <taxon>Microbacteriaceae</taxon>
        <taxon>Leifsonia</taxon>
    </lineage>
</organism>
<sequence length="78" mass="7926">MRSKRSLAAASVVAGLVVSGALLAGPAAAAVDPGEPSLSQPLPVFPGFTPRFDAVTVVDARTGEVIGTRHADRAPTFR</sequence>
<keyword evidence="1" id="KW-0732">Signal</keyword>
<dbReference type="KEGG" id="lse:F1C12_16340"/>
<feature type="signal peptide" evidence="1">
    <location>
        <begin position="1"/>
        <end position="29"/>
    </location>
</feature>
<evidence type="ECO:0000313" key="3">
    <source>
        <dbReference type="Proteomes" id="UP000515511"/>
    </source>
</evidence>